<accession>A0A9N8HBK0</accession>
<evidence type="ECO:0000313" key="6">
    <source>
        <dbReference type="EMBL" id="CAB9506350.1"/>
    </source>
</evidence>
<evidence type="ECO:0000256" key="3">
    <source>
        <dbReference type="SAM" id="MobiDB-lite"/>
    </source>
</evidence>
<feature type="region of interest" description="Disordered" evidence="3">
    <location>
        <begin position="125"/>
        <end position="148"/>
    </location>
</feature>
<organism evidence="6 7">
    <name type="scientific">Seminavis robusta</name>
    <dbReference type="NCBI Taxonomy" id="568900"/>
    <lineage>
        <taxon>Eukaryota</taxon>
        <taxon>Sar</taxon>
        <taxon>Stramenopiles</taxon>
        <taxon>Ochrophyta</taxon>
        <taxon>Bacillariophyta</taxon>
        <taxon>Bacillariophyceae</taxon>
        <taxon>Bacillariophycidae</taxon>
        <taxon>Naviculales</taxon>
        <taxon>Naviculaceae</taxon>
        <taxon>Seminavis</taxon>
    </lineage>
</organism>
<dbReference type="InterPro" id="IPR016093">
    <property type="entry name" value="MIR_motif"/>
</dbReference>
<feature type="domain" description="MIR" evidence="5">
    <location>
        <begin position="105"/>
        <end position="161"/>
    </location>
</feature>
<keyword evidence="2" id="KW-0677">Repeat</keyword>
<protein>
    <submittedName>
        <fullName evidence="6">Stromal cell-derived factor 2-like protein 1</fullName>
    </submittedName>
</protein>
<keyword evidence="1 4" id="KW-0732">Signal</keyword>
<feature type="signal peptide" evidence="4">
    <location>
        <begin position="1"/>
        <end position="18"/>
    </location>
</feature>
<evidence type="ECO:0000256" key="1">
    <source>
        <dbReference type="ARBA" id="ARBA00022729"/>
    </source>
</evidence>
<dbReference type="Pfam" id="PF02815">
    <property type="entry name" value="MIR"/>
    <property type="match status" value="1"/>
</dbReference>
<comment type="caution">
    <text evidence="6">The sequence shown here is derived from an EMBL/GenBank/DDBJ whole genome shotgun (WGS) entry which is preliminary data.</text>
</comment>
<evidence type="ECO:0000256" key="2">
    <source>
        <dbReference type="ARBA" id="ARBA00022737"/>
    </source>
</evidence>
<dbReference type="SMART" id="SM00472">
    <property type="entry name" value="MIR"/>
    <property type="match status" value="1"/>
</dbReference>
<keyword evidence="7" id="KW-1185">Reference proteome</keyword>
<dbReference type="PROSITE" id="PS50919">
    <property type="entry name" value="MIR"/>
    <property type="match status" value="1"/>
</dbReference>
<feature type="chain" id="PRO_5040295326" evidence="4">
    <location>
        <begin position="19"/>
        <end position="229"/>
    </location>
</feature>
<sequence length="229" mass="25258">MIKSIVPFLLLLQAFVSADDNMVVTCGSVIKLKIPQRGSTATYHLYSEDIQMHGGSGQQIVTWMKNDPSNTGTLWQIRPKHHDESAEQEYPSKDSATRDTCAETAAPVQCGSTIRLTHLKTTTNLHSHGVKSPLSRQQEVTGFGTGDGKGDAGDNWIVECNTKVWKRGTTVRIRHVDTDAYLGGTTQATFNQNNCGHGCPILNHMEAFGRRSKDELTMLEADIGIYMHK</sequence>
<dbReference type="AlphaFoldDB" id="A0A9N8HBK0"/>
<dbReference type="OrthoDB" id="5588846at2759"/>
<dbReference type="SUPFAM" id="SSF82109">
    <property type="entry name" value="MIR domain"/>
    <property type="match status" value="1"/>
</dbReference>
<gene>
    <name evidence="6" type="ORF">SEMRO_264_G102450.1</name>
</gene>
<dbReference type="CDD" id="cd23279">
    <property type="entry name" value="beta-trefoil_MIR_SDF2-like"/>
    <property type="match status" value="1"/>
</dbReference>
<dbReference type="Proteomes" id="UP001153069">
    <property type="component" value="Unassembled WGS sequence"/>
</dbReference>
<dbReference type="InterPro" id="IPR036300">
    <property type="entry name" value="MIR_dom_sf"/>
</dbReference>
<reference evidence="6" key="1">
    <citation type="submission" date="2020-06" db="EMBL/GenBank/DDBJ databases">
        <authorList>
            <consortium name="Plant Systems Biology data submission"/>
        </authorList>
    </citation>
    <scope>NUCLEOTIDE SEQUENCE</scope>
    <source>
        <strain evidence="6">D6</strain>
    </source>
</reference>
<proteinExistence type="predicted"/>
<evidence type="ECO:0000313" key="7">
    <source>
        <dbReference type="Proteomes" id="UP001153069"/>
    </source>
</evidence>
<dbReference type="PANTHER" id="PTHR46809:SF2">
    <property type="entry name" value="GH21273P"/>
    <property type="match status" value="1"/>
</dbReference>
<evidence type="ECO:0000256" key="4">
    <source>
        <dbReference type="SAM" id="SignalP"/>
    </source>
</evidence>
<name>A0A9N8HBK0_9STRA</name>
<dbReference type="PANTHER" id="PTHR46809">
    <property type="entry name" value="STROMAL CELL-DERIVED FACTOR 2-LIKE PROTEIN"/>
    <property type="match status" value="1"/>
</dbReference>
<dbReference type="Gene3D" id="2.80.10.50">
    <property type="match status" value="1"/>
</dbReference>
<dbReference type="EMBL" id="CAICTM010000263">
    <property type="protein sequence ID" value="CAB9506350.1"/>
    <property type="molecule type" value="Genomic_DNA"/>
</dbReference>
<evidence type="ECO:0000259" key="5">
    <source>
        <dbReference type="PROSITE" id="PS50919"/>
    </source>
</evidence>